<reference evidence="4 5" key="1">
    <citation type="submission" date="2012-09" db="EMBL/GenBank/DDBJ databases">
        <title>Genome Sequence of alkane-degrading Bacterium Alcanivorax sp. 521-1.</title>
        <authorList>
            <person name="Lai Q."/>
            <person name="Shao Z."/>
        </authorList>
    </citation>
    <scope>NUCLEOTIDE SEQUENCE [LARGE SCALE GENOMIC DNA]</scope>
    <source>
        <strain evidence="4 5">521-1</strain>
    </source>
</reference>
<dbReference type="InterPro" id="IPR016169">
    <property type="entry name" value="FAD-bd_PCMH_sub2"/>
</dbReference>
<gene>
    <name evidence="4" type="primary">glcE</name>
    <name evidence="4" type="ORF">Y5W_03399</name>
</gene>
<dbReference type="Gene3D" id="3.30.465.10">
    <property type="match status" value="1"/>
</dbReference>
<sequence>MGDQAEALLERVRAARAEGRPLCPRGTGGKSHLGRPVDGEVLDTLGHSGVVHYDPSELVVTARAGTRVSELIATLAEQDQMLPFEPPLFGGDASVGGMVASGLAGPRRPWAGSVRDFVLGTRVITGEGQHLRFGGEVMKNVAGYDLSRLMAGSFGCLGLITEVSFKVLPRPRASRSLQLRLTGDQARDNILGWRRRGLPLSAACHGGGLLRLRLEGNQGSVEAAAREIDGEPLADEHYWDKLRDHRLPFFDGGKPLWRLSLPPATPVLELPGTLLSDWGGAQRWLKSDTDADTLRQLAASAGGSATRFSGEEPEDAPFHPLPAALLRYHQTLKARLDPERIFNPGRLYADL</sequence>
<dbReference type="RefSeq" id="WP_194297875.1">
    <property type="nucleotide sequence ID" value="NZ_ARXX01000075.1"/>
</dbReference>
<keyword evidence="5" id="KW-1185">Reference proteome</keyword>
<dbReference type="Proteomes" id="UP000662703">
    <property type="component" value="Unassembled WGS sequence"/>
</dbReference>
<organism evidence="4 5">
    <name type="scientific">Alloalcanivorax profundimaris</name>
    <dbReference type="NCBI Taxonomy" id="2735259"/>
    <lineage>
        <taxon>Bacteria</taxon>
        <taxon>Pseudomonadati</taxon>
        <taxon>Pseudomonadota</taxon>
        <taxon>Gammaproteobacteria</taxon>
        <taxon>Oceanospirillales</taxon>
        <taxon>Alcanivoracaceae</taxon>
        <taxon>Alloalcanivorax</taxon>
    </lineage>
</organism>
<keyword evidence="2" id="KW-0274">FAD</keyword>
<name>A0ABS0AXT8_9GAMM</name>
<dbReference type="InterPro" id="IPR036318">
    <property type="entry name" value="FAD-bd_PCMH-like_sf"/>
</dbReference>
<evidence type="ECO:0000313" key="5">
    <source>
        <dbReference type="Proteomes" id="UP000662703"/>
    </source>
</evidence>
<dbReference type="InterPro" id="IPR016164">
    <property type="entry name" value="FAD-linked_Oxase-like_C"/>
</dbReference>
<dbReference type="PROSITE" id="PS51387">
    <property type="entry name" value="FAD_PCMH"/>
    <property type="match status" value="1"/>
</dbReference>
<dbReference type="InterPro" id="IPR016166">
    <property type="entry name" value="FAD-bd_PCMH"/>
</dbReference>
<evidence type="ECO:0000313" key="4">
    <source>
        <dbReference type="EMBL" id="MBF5058105.1"/>
    </source>
</evidence>
<dbReference type="PANTHER" id="PTHR11748">
    <property type="entry name" value="D-LACTATE DEHYDROGENASE"/>
    <property type="match status" value="1"/>
</dbReference>
<evidence type="ECO:0000256" key="2">
    <source>
        <dbReference type="ARBA" id="ARBA00022827"/>
    </source>
</evidence>
<accession>A0ABS0AXT8</accession>
<dbReference type="InterPro" id="IPR006094">
    <property type="entry name" value="Oxid_FAD_bind_N"/>
</dbReference>
<dbReference type="NCBIfam" id="NF008439">
    <property type="entry name" value="PRK11282.1"/>
    <property type="match status" value="1"/>
</dbReference>
<evidence type="ECO:0000259" key="3">
    <source>
        <dbReference type="PROSITE" id="PS51387"/>
    </source>
</evidence>
<protein>
    <submittedName>
        <fullName evidence="4">Glycolate oxidase FAD binding subunit</fullName>
    </submittedName>
</protein>
<dbReference type="Pfam" id="PF01565">
    <property type="entry name" value="FAD_binding_4"/>
    <property type="match status" value="1"/>
</dbReference>
<evidence type="ECO:0000256" key="1">
    <source>
        <dbReference type="ARBA" id="ARBA00022630"/>
    </source>
</evidence>
<dbReference type="SUPFAM" id="SSF55103">
    <property type="entry name" value="FAD-linked oxidases, C-terminal domain"/>
    <property type="match status" value="1"/>
</dbReference>
<comment type="caution">
    <text evidence="4">The sequence shown here is derived from an EMBL/GenBank/DDBJ whole genome shotgun (WGS) entry which is preliminary data.</text>
</comment>
<keyword evidence="1" id="KW-0285">Flavoprotein</keyword>
<dbReference type="SUPFAM" id="SSF56176">
    <property type="entry name" value="FAD-binding/transporter-associated domain-like"/>
    <property type="match status" value="1"/>
</dbReference>
<dbReference type="EMBL" id="ARXX01000075">
    <property type="protein sequence ID" value="MBF5058105.1"/>
    <property type="molecule type" value="Genomic_DNA"/>
</dbReference>
<proteinExistence type="predicted"/>
<feature type="domain" description="FAD-binding PCMH-type" evidence="3">
    <location>
        <begin position="1"/>
        <end position="170"/>
    </location>
</feature>
<dbReference type="PANTHER" id="PTHR11748:SF103">
    <property type="entry name" value="GLYCOLATE OXIDASE SUBUNIT GLCE"/>
    <property type="match status" value="1"/>
</dbReference>